<evidence type="ECO:0000313" key="8">
    <source>
        <dbReference type="Proteomes" id="UP000331127"/>
    </source>
</evidence>
<reference evidence="7 8" key="1">
    <citation type="submission" date="2019-10" db="EMBL/GenBank/DDBJ databases">
        <title>Whole genome shotgun sequence of Acrocarpospora macrocephala NBRC 16266.</title>
        <authorList>
            <person name="Ichikawa N."/>
            <person name="Kimura A."/>
            <person name="Kitahashi Y."/>
            <person name="Komaki H."/>
            <person name="Oguchi A."/>
        </authorList>
    </citation>
    <scope>NUCLEOTIDE SEQUENCE [LARGE SCALE GENOMIC DNA]</scope>
    <source>
        <strain evidence="7 8">NBRC 16266</strain>
    </source>
</reference>
<name>A0A5M3WE01_9ACTN</name>
<dbReference type="AlphaFoldDB" id="A0A5M3WE01"/>
<dbReference type="Pfam" id="PF03328">
    <property type="entry name" value="HpcH_HpaI"/>
    <property type="match status" value="1"/>
</dbReference>
<evidence type="ECO:0000313" key="7">
    <source>
        <dbReference type="EMBL" id="GES07174.1"/>
    </source>
</evidence>
<dbReference type="Gene3D" id="3.20.20.60">
    <property type="entry name" value="Phosphoenolpyruvate-binding domains"/>
    <property type="match status" value="1"/>
</dbReference>
<dbReference type="InterPro" id="IPR040442">
    <property type="entry name" value="Pyrv_kinase-like_dom_sf"/>
</dbReference>
<dbReference type="GO" id="GO:0006107">
    <property type="term" value="P:oxaloacetate metabolic process"/>
    <property type="evidence" value="ECO:0007669"/>
    <property type="project" value="TreeGrafter"/>
</dbReference>
<dbReference type="Proteomes" id="UP000331127">
    <property type="component" value="Unassembled WGS sequence"/>
</dbReference>
<accession>A0A5M3WE01</accession>
<gene>
    <name evidence="7" type="ORF">Amac_007690</name>
</gene>
<dbReference type="PANTHER" id="PTHR32308:SF10">
    <property type="entry name" value="CITRATE LYASE SUBUNIT BETA"/>
    <property type="match status" value="1"/>
</dbReference>
<proteinExistence type="predicted"/>
<dbReference type="InterPro" id="IPR011206">
    <property type="entry name" value="Citrate_lyase_beta/mcl1/mcl2"/>
</dbReference>
<keyword evidence="3 5" id="KW-0460">Magnesium</keyword>
<feature type="binding site" evidence="4">
    <location>
        <position position="130"/>
    </location>
    <ligand>
        <name>substrate</name>
    </ligand>
</feature>
<feature type="binding site" evidence="5">
    <location>
        <position position="130"/>
    </location>
    <ligand>
        <name>Mg(2+)</name>
        <dbReference type="ChEBI" id="CHEBI:18420"/>
    </ligand>
</feature>
<dbReference type="GO" id="GO:0000287">
    <property type="term" value="F:magnesium ion binding"/>
    <property type="evidence" value="ECO:0007669"/>
    <property type="project" value="TreeGrafter"/>
</dbReference>
<evidence type="ECO:0000256" key="2">
    <source>
        <dbReference type="ARBA" id="ARBA00022723"/>
    </source>
</evidence>
<sequence>MSGRERFERMRSVLEVPILNEKFWSKVPEVAADAIMVDLEDSATPADKERARERVLAALGAPTHFGGRNVIVRVNNLDTPWGRDDLAELAGAPGDFLVCYPKAQGAAELAEVMSILNRGTSARGLHVMIETARAVQSLDQIAGADGVQGLHFGYVDYAADVGSKVFDDEGADLYGPANHFARSAIAVAAAAHGLFATGGSLIPDYRDLAKVERFVRTWADVGYTGCIAVSPAHLQIINARMAPAPEEVRAALEVCDAYQRAVERGEPAAVLNGRAITLPDYRVASRLVARALPVDVKGA</sequence>
<evidence type="ECO:0000259" key="6">
    <source>
        <dbReference type="Pfam" id="PF03328"/>
    </source>
</evidence>
<dbReference type="InterPro" id="IPR015813">
    <property type="entry name" value="Pyrv/PenolPyrv_kinase-like_dom"/>
</dbReference>
<dbReference type="InterPro" id="IPR005000">
    <property type="entry name" value="Aldolase/citrate-lyase_domain"/>
</dbReference>
<evidence type="ECO:0000256" key="1">
    <source>
        <dbReference type="ARBA" id="ARBA00001946"/>
    </source>
</evidence>
<protein>
    <submittedName>
        <fullName evidence="7">Citrate lyase subunit beta</fullName>
    </submittedName>
</protein>
<dbReference type="PANTHER" id="PTHR32308">
    <property type="entry name" value="LYASE BETA SUBUNIT, PUTATIVE (AFU_ORTHOLOGUE AFUA_4G13030)-RELATED"/>
    <property type="match status" value="1"/>
</dbReference>
<comment type="cofactor">
    <cofactor evidence="1">
        <name>Mg(2+)</name>
        <dbReference type="ChEBI" id="CHEBI:18420"/>
    </cofactor>
</comment>
<keyword evidence="8" id="KW-1185">Reference proteome</keyword>
<keyword evidence="7" id="KW-0456">Lyase</keyword>
<feature type="binding site" evidence="5">
    <location>
        <position position="156"/>
    </location>
    <ligand>
        <name>Mg(2+)</name>
        <dbReference type="ChEBI" id="CHEBI:18420"/>
    </ligand>
</feature>
<feature type="binding site" evidence="4">
    <location>
        <position position="73"/>
    </location>
    <ligand>
        <name>substrate</name>
    </ligand>
</feature>
<comment type="caution">
    <text evidence="7">The sequence shown here is derived from an EMBL/GenBank/DDBJ whole genome shotgun (WGS) entry which is preliminary data.</text>
</comment>
<dbReference type="SUPFAM" id="SSF51621">
    <property type="entry name" value="Phosphoenolpyruvate/pyruvate domain"/>
    <property type="match status" value="1"/>
</dbReference>
<evidence type="ECO:0000256" key="3">
    <source>
        <dbReference type="ARBA" id="ARBA00022842"/>
    </source>
</evidence>
<keyword evidence="2 5" id="KW-0479">Metal-binding</keyword>
<evidence type="ECO:0000256" key="4">
    <source>
        <dbReference type="PIRSR" id="PIRSR015582-1"/>
    </source>
</evidence>
<feature type="domain" description="HpcH/HpaI aldolase/citrate lyase" evidence="6">
    <location>
        <begin position="11"/>
        <end position="231"/>
    </location>
</feature>
<dbReference type="EMBL" id="BLAE01000005">
    <property type="protein sequence ID" value="GES07174.1"/>
    <property type="molecule type" value="Genomic_DNA"/>
</dbReference>
<organism evidence="7 8">
    <name type="scientific">Acrocarpospora macrocephala</name>
    <dbReference type="NCBI Taxonomy" id="150177"/>
    <lineage>
        <taxon>Bacteria</taxon>
        <taxon>Bacillati</taxon>
        <taxon>Actinomycetota</taxon>
        <taxon>Actinomycetes</taxon>
        <taxon>Streptosporangiales</taxon>
        <taxon>Streptosporangiaceae</taxon>
        <taxon>Acrocarpospora</taxon>
    </lineage>
</organism>
<evidence type="ECO:0000256" key="5">
    <source>
        <dbReference type="PIRSR" id="PIRSR015582-2"/>
    </source>
</evidence>
<dbReference type="PIRSF" id="PIRSF015582">
    <property type="entry name" value="Cit_lyase_B"/>
    <property type="match status" value="1"/>
</dbReference>
<dbReference type="GO" id="GO:0016829">
    <property type="term" value="F:lyase activity"/>
    <property type="evidence" value="ECO:0007669"/>
    <property type="project" value="UniProtKB-KW"/>
</dbReference>